<accession>A0A382PUU4</accession>
<keyword evidence="4" id="KW-0808">Transferase</keyword>
<dbReference type="PANTHER" id="PTHR13370">
    <property type="entry name" value="RNA METHYLASE-RELATED"/>
    <property type="match status" value="1"/>
</dbReference>
<keyword evidence="6" id="KW-0680">Restriction system</keyword>
<evidence type="ECO:0000313" key="10">
    <source>
        <dbReference type="EMBL" id="SVC76378.1"/>
    </source>
</evidence>
<dbReference type="GO" id="GO:0032259">
    <property type="term" value="P:methylation"/>
    <property type="evidence" value="ECO:0007669"/>
    <property type="project" value="UniProtKB-KW"/>
</dbReference>
<sequence length="312" mass="35454">IHSAWLETRRQMNTISLSEHRSNRNQNSPLLSKDFTLYLKSSESMDELADQSIDLVVTSPPYWKKRNYGVDGQIGLETSPNDYLNNLLKVFDECKRVLKDDGSMFIVIGDTFNSYGSLQNIPQRLSIELTDRGWLSRNWLVWHKTNPKPESVKTRWNTSCEFVLFFTKSQNYYFDIDSIRVPYKNKSIYSGSPRHHNLNHSLQIHQETLVNPLGKLPHDFLDDIIETSVSQESGELKHGATFPEKLIEPLIKVGSMVGDTVLDPFCGTGTTGKVSLSNGRKSIGYEINPSFNEIIKQKMIDFSTGELALTGS</sequence>
<gene>
    <name evidence="10" type="ORF">METZ01_LOCUS329232</name>
</gene>
<proteinExistence type="inferred from homology"/>
<dbReference type="PRINTS" id="PR00508">
    <property type="entry name" value="S21N4MTFRASE"/>
</dbReference>
<evidence type="ECO:0000256" key="3">
    <source>
        <dbReference type="ARBA" id="ARBA00022603"/>
    </source>
</evidence>
<evidence type="ECO:0000256" key="5">
    <source>
        <dbReference type="ARBA" id="ARBA00022691"/>
    </source>
</evidence>
<dbReference type="PANTHER" id="PTHR13370:SF3">
    <property type="entry name" value="TRNA (GUANINE(10)-N2)-METHYLTRANSFERASE HOMOLOG"/>
    <property type="match status" value="1"/>
</dbReference>
<dbReference type="EC" id="2.1.1.113" evidence="2"/>
<dbReference type="InterPro" id="IPR029063">
    <property type="entry name" value="SAM-dependent_MTases_sf"/>
</dbReference>
<comment type="catalytic activity">
    <reaction evidence="8">
        <text>a 2'-deoxycytidine in DNA + S-adenosyl-L-methionine = an N(4)-methyl-2'-deoxycytidine in DNA + S-adenosyl-L-homocysteine + H(+)</text>
        <dbReference type="Rhea" id="RHEA:16857"/>
        <dbReference type="Rhea" id="RHEA-COMP:11369"/>
        <dbReference type="Rhea" id="RHEA-COMP:13674"/>
        <dbReference type="ChEBI" id="CHEBI:15378"/>
        <dbReference type="ChEBI" id="CHEBI:57856"/>
        <dbReference type="ChEBI" id="CHEBI:59789"/>
        <dbReference type="ChEBI" id="CHEBI:85452"/>
        <dbReference type="ChEBI" id="CHEBI:137933"/>
        <dbReference type="EC" id="2.1.1.113"/>
    </reaction>
</comment>
<dbReference type="Pfam" id="PF01555">
    <property type="entry name" value="N6_N4_Mtase"/>
    <property type="match status" value="1"/>
</dbReference>
<dbReference type="InterPro" id="IPR017985">
    <property type="entry name" value="MeTrfase_CN4_CS"/>
</dbReference>
<keyword evidence="5" id="KW-0949">S-adenosyl-L-methionine</keyword>
<dbReference type="Gene3D" id="3.40.50.150">
    <property type="entry name" value="Vaccinia Virus protein VP39"/>
    <property type="match status" value="1"/>
</dbReference>
<dbReference type="GO" id="GO:0008170">
    <property type="term" value="F:N-methyltransferase activity"/>
    <property type="evidence" value="ECO:0007669"/>
    <property type="project" value="InterPro"/>
</dbReference>
<dbReference type="EMBL" id="UINC01109505">
    <property type="protein sequence ID" value="SVC76378.1"/>
    <property type="molecule type" value="Genomic_DNA"/>
</dbReference>
<evidence type="ECO:0000259" key="9">
    <source>
        <dbReference type="Pfam" id="PF01555"/>
    </source>
</evidence>
<organism evidence="10">
    <name type="scientific">marine metagenome</name>
    <dbReference type="NCBI Taxonomy" id="408172"/>
    <lineage>
        <taxon>unclassified sequences</taxon>
        <taxon>metagenomes</taxon>
        <taxon>ecological metagenomes</taxon>
    </lineage>
</organism>
<evidence type="ECO:0000256" key="2">
    <source>
        <dbReference type="ARBA" id="ARBA00012185"/>
    </source>
</evidence>
<reference evidence="10" key="1">
    <citation type="submission" date="2018-05" db="EMBL/GenBank/DDBJ databases">
        <authorList>
            <person name="Lanie J.A."/>
            <person name="Ng W.-L."/>
            <person name="Kazmierczak K.M."/>
            <person name="Andrzejewski T.M."/>
            <person name="Davidsen T.M."/>
            <person name="Wayne K.J."/>
            <person name="Tettelin H."/>
            <person name="Glass J.I."/>
            <person name="Rusch D."/>
            <person name="Podicherti R."/>
            <person name="Tsui H.-C.T."/>
            <person name="Winkler M.E."/>
        </authorList>
    </citation>
    <scope>NUCLEOTIDE SEQUENCE</scope>
</reference>
<evidence type="ECO:0000256" key="7">
    <source>
        <dbReference type="ARBA" id="ARBA00023125"/>
    </source>
</evidence>
<evidence type="ECO:0000256" key="8">
    <source>
        <dbReference type="ARBA" id="ARBA00049120"/>
    </source>
</evidence>
<evidence type="ECO:0000256" key="1">
    <source>
        <dbReference type="ARBA" id="ARBA00010203"/>
    </source>
</evidence>
<evidence type="ECO:0000256" key="4">
    <source>
        <dbReference type="ARBA" id="ARBA00022679"/>
    </source>
</evidence>
<dbReference type="GO" id="GO:0005737">
    <property type="term" value="C:cytoplasm"/>
    <property type="evidence" value="ECO:0007669"/>
    <property type="project" value="TreeGrafter"/>
</dbReference>
<dbReference type="GO" id="GO:0003677">
    <property type="term" value="F:DNA binding"/>
    <property type="evidence" value="ECO:0007669"/>
    <property type="project" value="UniProtKB-KW"/>
</dbReference>
<dbReference type="SUPFAM" id="SSF53335">
    <property type="entry name" value="S-adenosyl-L-methionine-dependent methyltransferases"/>
    <property type="match status" value="1"/>
</dbReference>
<dbReference type="InterPro" id="IPR001091">
    <property type="entry name" value="RM_Methyltransferase"/>
</dbReference>
<dbReference type="GO" id="GO:0015667">
    <property type="term" value="F:site-specific DNA-methyltransferase (cytosine-N4-specific) activity"/>
    <property type="evidence" value="ECO:0007669"/>
    <property type="project" value="UniProtKB-EC"/>
</dbReference>
<keyword evidence="7" id="KW-0238">DNA-binding</keyword>
<dbReference type="InterPro" id="IPR002941">
    <property type="entry name" value="DNA_methylase_N4/N6"/>
</dbReference>
<name>A0A382PUU4_9ZZZZ</name>
<dbReference type="PROSITE" id="PS00093">
    <property type="entry name" value="N4_MTASE"/>
    <property type="match status" value="1"/>
</dbReference>
<comment type="similarity">
    <text evidence="1">Belongs to the N(4)/N(6)-methyltransferase family. N(4) subfamily.</text>
</comment>
<keyword evidence="3" id="KW-0489">Methyltransferase</keyword>
<feature type="domain" description="DNA methylase N-4/N-6" evidence="9">
    <location>
        <begin position="53"/>
        <end position="296"/>
    </location>
</feature>
<protein>
    <recommendedName>
        <fullName evidence="2">site-specific DNA-methyltransferase (cytosine-N(4)-specific)</fullName>
        <ecNumber evidence="2">2.1.1.113</ecNumber>
    </recommendedName>
</protein>
<feature type="non-terminal residue" evidence="10">
    <location>
        <position position="1"/>
    </location>
</feature>
<evidence type="ECO:0000256" key="6">
    <source>
        <dbReference type="ARBA" id="ARBA00022747"/>
    </source>
</evidence>
<dbReference type="GO" id="GO:0009307">
    <property type="term" value="P:DNA restriction-modification system"/>
    <property type="evidence" value="ECO:0007669"/>
    <property type="project" value="UniProtKB-KW"/>
</dbReference>
<dbReference type="AlphaFoldDB" id="A0A382PUU4"/>